<protein>
    <submittedName>
        <fullName evidence="2">Uncharacterized protein</fullName>
    </submittedName>
</protein>
<evidence type="ECO:0000313" key="2">
    <source>
        <dbReference type="EMBL" id="HIH08716.1"/>
    </source>
</evidence>
<evidence type="ECO:0000256" key="1">
    <source>
        <dbReference type="SAM" id="Coils"/>
    </source>
</evidence>
<feature type="coiled-coil region" evidence="1">
    <location>
        <begin position="18"/>
        <end position="45"/>
    </location>
</feature>
<keyword evidence="1" id="KW-0175">Coiled coil</keyword>
<gene>
    <name evidence="2" type="ORF">HA237_05100</name>
</gene>
<proteinExistence type="predicted"/>
<accession>A0A7J4J0G4</accession>
<evidence type="ECO:0000313" key="3">
    <source>
        <dbReference type="Proteomes" id="UP000577419"/>
    </source>
</evidence>
<sequence length="432" mass="50033">MPFRRRSAGKRLNEPRSLEELKRAYESEYARFERLTSKAEALEARATKGMSRNRLDEFGAQLKLRGVPDKELMGRIKPSRNRLKRFFWKGVSALTRTEKRAGNLRKSASESINRAAKLEREYHFGQALDEHIHRTRILNNIRDFSALARFAEEEETTISVLQKLLKKGYSDGSIKPSTIEETLLNKKISDAEHRLKIVERKAKEFNPEYEEFGSKEINMRENTSLVNYYMNVATIGELTKFLRKENALIKGLDAQLASKEFLPKERTRLENLRKLAVKRKSHIVGKIALIRERTAPKEKKARMERLKKVVLLKQVKAQREAASGRKRAGLHRTAVRLGQEIEDLTLNHQVTIKGLNERIRGERNRLRTVQGEITASVNGQLPVLKGKATRAKKTMQALDIRKKQIREGKKRARKFIPKSVEKKFRREFAQTT</sequence>
<name>A0A7J4J0G4_9ARCH</name>
<dbReference type="EMBL" id="DUFG01000025">
    <property type="protein sequence ID" value="HIH08716.1"/>
    <property type="molecule type" value="Genomic_DNA"/>
</dbReference>
<reference evidence="3" key="1">
    <citation type="journal article" date="2020" name="bioRxiv">
        <title>A rank-normalized archaeal taxonomy based on genome phylogeny resolves widespread incomplete and uneven classifications.</title>
        <authorList>
            <person name="Rinke C."/>
            <person name="Chuvochina M."/>
            <person name="Mussig A.J."/>
            <person name="Chaumeil P.-A."/>
            <person name="Waite D.W."/>
            <person name="Whitman W.B."/>
            <person name="Parks D.H."/>
            <person name="Hugenholtz P."/>
        </authorList>
    </citation>
    <scope>NUCLEOTIDE SEQUENCE [LARGE SCALE GENOMIC DNA]</scope>
</reference>
<dbReference type="AlphaFoldDB" id="A0A7J4J0G4"/>
<dbReference type="Proteomes" id="UP000577419">
    <property type="component" value="Unassembled WGS sequence"/>
</dbReference>
<organism evidence="2 3">
    <name type="scientific">Candidatus Iainarchaeum sp</name>
    <dbReference type="NCBI Taxonomy" id="3101447"/>
    <lineage>
        <taxon>Archaea</taxon>
        <taxon>Candidatus Iainarchaeota</taxon>
        <taxon>Candidatus Iainarchaeia</taxon>
        <taxon>Candidatus Iainarchaeales</taxon>
        <taxon>Candidatus Iainarchaeaceae</taxon>
        <taxon>Candidatus Iainarchaeum</taxon>
    </lineage>
</organism>
<comment type="caution">
    <text evidence="2">The sequence shown here is derived from an EMBL/GenBank/DDBJ whole genome shotgun (WGS) entry which is preliminary data.</text>
</comment>